<organism evidence="1 2">
    <name type="scientific">Thermoproteus sp. AZ2</name>
    <dbReference type="NCBI Taxonomy" id="1609232"/>
    <lineage>
        <taxon>Archaea</taxon>
        <taxon>Thermoproteota</taxon>
        <taxon>Thermoprotei</taxon>
        <taxon>Thermoproteales</taxon>
        <taxon>Thermoproteaceae</taxon>
        <taxon>Thermoproteus</taxon>
    </lineage>
</organism>
<keyword evidence="1" id="KW-0406">Ion transport</keyword>
<proteinExistence type="predicted"/>
<protein>
    <submittedName>
        <fullName evidence="1">Potassium channel family protein</fullName>
    </submittedName>
</protein>
<sequence>MSRALRRIVIPLVVMRLLRRVRRFARSLIFYSLAMFLAVLFVGAFALYAIEHGHNPGIRSYFDAVWLVMETITTVGYGDVVPATFWGRVADMVIMPLGIAVISMLTASIATELTNAAINRALGRHSSSRSGHIVVVGGVGRALAVIGEILKAMEREGVLGDVTYIYEGDRPPSLPKDVEFVRGDPFNPGDLLRAGVDRASAVVITPFEGEDPASSDAKVVFLAMSARRLNGDAYIIAEVLREVDVEYAVKAGANSVVSLGSFTTALIAEEVFSRGISRALAELIRGGRVEVVSGEGFAGAKFADVVNRLKAERNYLVIGVVRGGEPVVNPSGDFAIQPGDSLLVIK</sequence>
<dbReference type="Proteomes" id="UP000033636">
    <property type="component" value="Unassembled WGS sequence"/>
</dbReference>
<comment type="caution">
    <text evidence="1">The sequence shown here is derived from an EMBL/GenBank/DDBJ whole genome shotgun (WGS) entry which is preliminary data.</text>
</comment>
<keyword evidence="1" id="KW-0407">Ion channel</keyword>
<name>A0ACC6UYV5_9CREN</name>
<keyword evidence="1" id="KW-0813">Transport</keyword>
<dbReference type="EMBL" id="JZWT02000001">
    <property type="protein sequence ID" value="MFB6489649.1"/>
    <property type="molecule type" value="Genomic_DNA"/>
</dbReference>
<evidence type="ECO:0000313" key="1">
    <source>
        <dbReference type="EMBL" id="MFB6489649.1"/>
    </source>
</evidence>
<accession>A0ACC6UYV5</accession>
<gene>
    <name evidence="1" type="ORF">TU35_000115</name>
</gene>
<evidence type="ECO:0000313" key="2">
    <source>
        <dbReference type="Proteomes" id="UP000033636"/>
    </source>
</evidence>
<reference evidence="1" key="1">
    <citation type="submission" date="2024-07" db="EMBL/GenBank/DDBJ databases">
        <title>Metagenome and Metagenome-Assembled Genomes of Archaea from a hot spring from the geothermal field of Los Azufres, Mexico.</title>
        <authorList>
            <person name="Marin-Paredes R."/>
            <person name="Martinez-Romero E."/>
            <person name="Servin-Garciduenas L.E."/>
        </authorList>
    </citation>
    <scope>NUCLEOTIDE SEQUENCE</scope>
</reference>